<feature type="compositionally biased region" description="Polar residues" evidence="1">
    <location>
        <begin position="74"/>
        <end position="88"/>
    </location>
</feature>
<name>A0A8S5R2K5_9CAUD</name>
<feature type="region of interest" description="Disordered" evidence="1">
    <location>
        <begin position="63"/>
        <end position="89"/>
    </location>
</feature>
<reference evidence="2" key="1">
    <citation type="journal article" date="2021" name="Proc. Natl. Acad. Sci. U.S.A.">
        <title>A Catalog of Tens of Thousands of Viruses from Human Metagenomes Reveals Hidden Associations with Chronic Diseases.</title>
        <authorList>
            <person name="Tisza M.J."/>
            <person name="Buck C.B."/>
        </authorList>
    </citation>
    <scope>NUCLEOTIDE SEQUENCE</scope>
    <source>
        <strain evidence="2">Ctj7g1</strain>
    </source>
</reference>
<organism evidence="2">
    <name type="scientific">Siphoviridae sp. ctj7g1</name>
    <dbReference type="NCBI Taxonomy" id="2826438"/>
    <lineage>
        <taxon>Viruses</taxon>
        <taxon>Duplodnaviria</taxon>
        <taxon>Heunggongvirae</taxon>
        <taxon>Uroviricota</taxon>
        <taxon>Caudoviricetes</taxon>
    </lineage>
</organism>
<dbReference type="EMBL" id="BK015796">
    <property type="protein sequence ID" value="DAE25321.1"/>
    <property type="molecule type" value="Genomic_DNA"/>
</dbReference>
<accession>A0A8S5R2K5</accession>
<evidence type="ECO:0000256" key="1">
    <source>
        <dbReference type="SAM" id="MobiDB-lite"/>
    </source>
</evidence>
<sequence>MSNERPKVEQVTTAKVLPPKKSFWSDVLKPFIFDTVLPIVQPLFKEGVRAIGDAIMDAVLNDARPPQRQPQQRSNTPYHSYSRSTTTARKPVGNNRVARVVLTDRREASNIIDKLQDIIDQYEVATVADLYSLVGLPSKYVDNDWGWDDIGAPRTVKVDGGFQLVLPDPIFLDS</sequence>
<protein>
    <submittedName>
        <fullName evidence="2">Uncharacterized protein</fullName>
    </submittedName>
</protein>
<proteinExistence type="predicted"/>
<evidence type="ECO:0000313" key="2">
    <source>
        <dbReference type="EMBL" id="DAE25321.1"/>
    </source>
</evidence>
<feature type="compositionally biased region" description="Low complexity" evidence="1">
    <location>
        <begin position="64"/>
        <end position="73"/>
    </location>
</feature>